<gene>
    <name evidence="2" type="ORF">L873DRAFT_250906</name>
</gene>
<protein>
    <submittedName>
        <fullName evidence="2">Uncharacterized protein</fullName>
    </submittedName>
</protein>
<dbReference type="AlphaFoldDB" id="A0A3N4J6E4"/>
<feature type="compositionally biased region" description="Basic and acidic residues" evidence="1">
    <location>
        <begin position="58"/>
        <end position="69"/>
    </location>
</feature>
<reference evidence="2 3" key="1">
    <citation type="journal article" date="2018" name="Nat. Ecol. Evol.">
        <title>Pezizomycetes genomes reveal the molecular basis of ectomycorrhizal truffle lifestyle.</title>
        <authorList>
            <person name="Murat C."/>
            <person name="Payen T."/>
            <person name="Noel B."/>
            <person name="Kuo A."/>
            <person name="Morin E."/>
            <person name="Chen J."/>
            <person name="Kohler A."/>
            <person name="Krizsan K."/>
            <person name="Balestrini R."/>
            <person name="Da Silva C."/>
            <person name="Montanini B."/>
            <person name="Hainaut M."/>
            <person name="Levati E."/>
            <person name="Barry K.W."/>
            <person name="Belfiori B."/>
            <person name="Cichocki N."/>
            <person name="Clum A."/>
            <person name="Dockter R.B."/>
            <person name="Fauchery L."/>
            <person name="Guy J."/>
            <person name="Iotti M."/>
            <person name="Le Tacon F."/>
            <person name="Lindquist E.A."/>
            <person name="Lipzen A."/>
            <person name="Malagnac F."/>
            <person name="Mello A."/>
            <person name="Molinier V."/>
            <person name="Miyauchi S."/>
            <person name="Poulain J."/>
            <person name="Riccioni C."/>
            <person name="Rubini A."/>
            <person name="Sitrit Y."/>
            <person name="Splivallo R."/>
            <person name="Traeger S."/>
            <person name="Wang M."/>
            <person name="Zifcakova L."/>
            <person name="Wipf D."/>
            <person name="Zambonelli A."/>
            <person name="Paolocci F."/>
            <person name="Nowrousian M."/>
            <person name="Ottonello S."/>
            <person name="Baldrian P."/>
            <person name="Spatafora J.W."/>
            <person name="Henrissat B."/>
            <person name="Nagy L.G."/>
            <person name="Aury J.M."/>
            <person name="Wincker P."/>
            <person name="Grigoriev I.V."/>
            <person name="Bonfante P."/>
            <person name="Martin F.M."/>
        </authorList>
    </citation>
    <scope>NUCLEOTIDE SEQUENCE [LARGE SCALE GENOMIC DNA]</scope>
    <source>
        <strain evidence="2 3">120613-1</strain>
    </source>
</reference>
<evidence type="ECO:0000313" key="3">
    <source>
        <dbReference type="Proteomes" id="UP000276215"/>
    </source>
</evidence>
<accession>A0A3N4J6E4</accession>
<dbReference type="EMBL" id="ML120483">
    <property type="protein sequence ID" value="RPA92000.1"/>
    <property type="molecule type" value="Genomic_DNA"/>
</dbReference>
<organism evidence="2 3">
    <name type="scientific">Choiromyces venosus 120613-1</name>
    <dbReference type="NCBI Taxonomy" id="1336337"/>
    <lineage>
        <taxon>Eukaryota</taxon>
        <taxon>Fungi</taxon>
        <taxon>Dikarya</taxon>
        <taxon>Ascomycota</taxon>
        <taxon>Pezizomycotina</taxon>
        <taxon>Pezizomycetes</taxon>
        <taxon>Pezizales</taxon>
        <taxon>Tuberaceae</taxon>
        <taxon>Choiromyces</taxon>
    </lineage>
</organism>
<evidence type="ECO:0000313" key="2">
    <source>
        <dbReference type="EMBL" id="RPA92000.1"/>
    </source>
</evidence>
<sequence>MALPILKISSALTYTSCNVCFMNKTLPIQGMYTFRRIEYLLHGNDRIATTIQNEKCQDSHYKRSQEKGGKTLLQLNNN</sequence>
<dbReference type="Proteomes" id="UP000276215">
    <property type="component" value="Unassembled WGS sequence"/>
</dbReference>
<keyword evidence="3" id="KW-1185">Reference proteome</keyword>
<evidence type="ECO:0000256" key="1">
    <source>
        <dbReference type="SAM" id="MobiDB-lite"/>
    </source>
</evidence>
<proteinExistence type="predicted"/>
<feature type="region of interest" description="Disordered" evidence="1">
    <location>
        <begin position="58"/>
        <end position="78"/>
    </location>
</feature>
<name>A0A3N4J6E4_9PEZI</name>